<proteinExistence type="inferred from homology"/>
<dbReference type="OrthoDB" id="671439at2759"/>
<protein>
    <submittedName>
        <fullName evidence="4">Putative vinorine synthase</fullName>
        <ecNumber evidence="4">2.3.1.160</ecNumber>
    </submittedName>
</protein>
<name>A0A2P6RFZ0_ROSCH</name>
<dbReference type="PANTHER" id="PTHR31623">
    <property type="entry name" value="F21J9.9"/>
    <property type="match status" value="1"/>
</dbReference>
<dbReference type="AlphaFoldDB" id="A0A2P6RFZ0"/>
<dbReference type="Proteomes" id="UP000238479">
    <property type="component" value="Chromosome 3"/>
</dbReference>
<evidence type="ECO:0000313" key="4">
    <source>
        <dbReference type="EMBL" id="PRQ45346.1"/>
    </source>
</evidence>
<evidence type="ECO:0000313" key="5">
    <source>
        <dbReference type="Proteomes" id="UP000238479"/>
    </source>
</evidence>
<comment type="caution">
    <text evidence="4">The sequence shown here is derived from an EMBL/GenBank/DDBJ whole genome shotgun (WGS) entry which is preliminary data.</text>
</comment>
<comment type="similarity">
    <text evidence="1">Belongs to the plant acyltransferase family.</text>
</comment>
<organism evidence="4 5">
    <name type="scientific">Rosa chinensis</name>
    <name type="common">China rose</name>
    <dbReference type="NCBI Taxonomy" id="74649"/>
    <lineage>
        <taxon>Eukaryota</taxon>
        <taxon>Viridiplantae</taxon>
        <taxon>Streptophyta</taxon>
        <taxon>Embryophyta</taxon>
        <taxon>Tracheophyta</taxon>
        <taxon>Spermatophyta</taxon>
        <taxon>Magnoliopsida</taxon>
        <taxon>eudicotyledons</taxon>
        <taxon>Gunneridae</taxon>
        <taxon>Pentapetalae</taxon>
        <taxon>rosids</taxon>
        <taxon>fabids</taxon>
        <taxon>Rosales</taxon>
        <taxon>Rosaceae</taxon>
        <taxon>Rosoideae</taxon>
        <taxon>Rosoideae incertae sedis</taxon>
        <taxon>Rosa</taxon>
    </lineage>
</organism>
<dbReference type="GO" id="GO:0050636">
    <property type="term" value="F:vinorine synthase activity"/>
    <property type="evidence" value="ECO:0007669"/>
    <property type="project" value="UniProtKB-EC"/>
</dbReference>
<dbReference type="EC" id="2.3.1.160" evidence="4"/>
<dbReference type="OMA" id="PKICNIE"/>
<gene>
    <name evidence="4" type="ORF">RchiOBHm_Chr3g0490281</name>
</gene>
<dbReference type="EMBL" id="PDCK01000041">
    <property type="protein sequence ID" value="PRQ45346.1"/>
    <property type="molecule type" value="Genomic_DNA"/>
</dbReference>
<dbReference type="Pfam" id="PF02458">
    <property type="entry name" value="Transferase"/>
    <property type="match status" value="1"/>
</dbReference>
<keyword evidence="2 4" id="KW-0808">Transferase</keyword>
<dbReference type="PANTHER" id="PTHR31623:SF46">
    <property type="entry name" value="VINORINE SYNTHASE-LIKE"/>
    <property type="match status" value="1"/>
</dbReference>
<sequence>MKVEVEVISKEIITPSSPTPAHLRHYQLSSFDQLAPPVYNPLVLFYEFNDKTAPNITEISSHLKKSLAEVLTVFYPLAGRIKHDDWHVDCNDEGIPYLEAHVNCKLSDFLKNPIPDQLSKFMPFELDDHIGKELVLGVQLSIFECGGFAIGQCISHRLADASSYFMFSKTWAAIARGESNIEHPDFLSATRFPLKDVMAYDPSTEISRNKVTKRFLFSASMIEALTAKYGESAVGLEENRKRPSRVDALTAFIWSRYMANTNKITGPHDEKLYIAVHAVNLRPRFDPPLPQHSFGNIYRAATTGPLLSTGDACSAYGRAMRELREEIHKIDNDCVKGLQQGAEQSGLPFNENTGRLTELELVKLGFSSYCRFPVYDNDFGWGRPAWVFSTPLTFKNVATFMDTKEGDGIEVYISLEEQLMAKFETDAEFLAPMCLQAGAEEPFGC</sequence>
<reference evidence="4 5" key="1">
    <citation type="journal article" date="2018" name="Nat. Genet.">
        <title>The Rosa genome provides new insights in the design of modern roses.</title>
        <authorList>
            <person name="Bendahmane M."/>
        </authorList>
    </citation>
    <scope>NUCLEOTIDE SEQUENCE [LARGE SCALE GENOMIC DNA]</scope>
    <source>
        <strain evidence="5">cv. Old Blush</strain>
    </source>
</reference>
<keyword evidence="3 4" id="KW-0012">Acyltransferase</keyword>
<accession>A0A2P6RFZ0</accession>
<evidence type="ECO:0000256" key="1">
    <source>
        <dbReference type="ARBA" id="ARBA00009861"/>
    </source>
</evidence>
<dbReference type="Gene3D" id="3.30.559.10">
    <property type="entry name" value="Chloramphenicol acetyltransferase-like domain"/>
    <property type="match status" value="2"/>
</dbReference>
<dbReference type="InterPro" id="IPR023213">
    <property type="entry name" value="CAT-like_dom_sf"/>
</dbReference>
<evidence type="ECO:0000256" key="3">
    <source>
        <dbReference type="ARBA" id="ARBA00023315"/>
    </source>
</evidence>
<dbReference type="Gramene" id="PRQ45346">
    <property type="protein sequence ID" value="PRQ45346"/>
    <property type="gene ID" value="RchiOBHm_Chr3g0490281"/>
</dbReference>
<dbReference type="STRING" id="74649.A0A2P6RFZ0"/>
<keyword evidence="5" id="KW-1185">Reference proteome</keyword>
<evidence type="ECO:0000256" key="2">
    <source>
        <dbReference type="ARBA" id="ARBA00022679"/>
    </source>
</evidence>